<reference evidence="2 3" key="1">
    <citation type="submission" date="2023-02" db="EMBL/GenBank/DDBJ databases">
        <title>LHISI_Scaffold_Assembly.</title>
        <authorList>
            <person name="Stuart O.P."/>
            <person name="Cleave R."/>
            <person name="Magrath M.J.L."/>
            <person name="Mikheyev A.S."/>
        </authorList>
    </citation>
    <scope>NUCLEOTIDE SEQUENCE [LARGE SCALE GENOMIC DNA]</scope>
    <source>
        <strain evidence="2">Daus_M_001</strain>
        <tissue evidence="2">Leg muscle</tissue>
    </source>
</reference>
<dbReference type="InterPro" id="IPR043128">
    <property type="entry name" value="Rev_trsase/Diguanyl_cyclase"/>
</dbReference>
<name>A0ABQ9GW82_9NEOP</name>
<feature type="domain" description="Reverse transcriptase" evidence="1">
    <location>
        <begin position="7"/>
        <end position="67"/>
    </location>
</feature>
<accession>A0ABQ9GW82</accession>
<dbReference type="Gene3D" id="3.30.70.270">
    <property type="match status" value="2"/>
</dbReference>
<comment type="caution">
    <text evidence="2">The sequence shown here is derived from an EMBL/GenBank/DDBJ whole genome shotgun (WGS) entry which is preliminary data.</text>
</comment>
<evidence type="ECO:0000259" key="1">
    <source>
        <dbReference type="Pfam" id="PF00078"/>
    </source>
</evidence>
<dbReference type="InterPro" id="IPR050951">
    <property type="entry name" value="Retrovirus_Pol_polyprotein"/>
</dbReference>
<proteinExistence type="predicted"/>
<evidence type="ECO:0000313" key="3">
    <source>
        <dbReference type="Proteomes" id="UP001159363"/>
    </source>
</evidence>
<dbReference type="InterPro" id="IPR043502">
    <property type="entry name" value="DNA/RNA_pol_sf"/>
</dbReference>
<dbReference type="PANTHER" id="PTHR37984:SF5">
    <property type="entry name" value="PROTEIN NYNRIN-LIKE"/>
    <property type="match status" value="1"/>
</dbReference>
<dbReference type="Pfam" id="PF00078">
    <property type="entry name" value="RVT_1"/>
    <property type="match status" value="1"/>
</dbReference>
<protein>
    <recommendedName>
        <fullName evidence="1">Reverse transcriptase domain-containing protein</fullName>
    </recommendedName>
</protein>
<dbReference type="Proteomes" id="UP001159363">
    <property type="component" value="Chromosome 8"/>
</dbReference>
<dbReference type="PANTHER" id="PTHR37984">
    <property type="entry name" value="PROTEIN CBG26694"/>
    <property type="match status" value="1"/>
</dbReference>
<keyword evidence="3" id="KW-1185">Reference proteome</keyword>
<evidence type="ECO:0000313" key="2">
    <source>
        <dbReference type="EMBL" id="KAJ8876289.1"/>
    </source>
</evidence>
<dbReference type="EMBL" id="JARBHB010000009">
    <property type="protein sequence ID" value="KAJ8876289.1"/>
    <property type="molecule type" value="Genomic_DNA"/>
</dbReference>
<dbReference type="SUPFAM" id="SSF56672">
    <property type="entry name" value="DNA/RNA polymerases"/>
    <property type="match status" value="1"/>
</dbReference>
<gene>
    <name evidence="2" type="ORF">PR048_024199</name>
</gene>
<organism evidence="2 3">
    <name type="scientific">Dryococelus australis</name>
    <dbReference type="NCBI Taxonomy" id="614101"/>
    <lineage>
        <taxon>Eukaryota</taxon>
        <taxon>Metazoa</taxon>
        <taxon>Ecdysozoa</taxon>
        <taxon>Arthropoda</taxon>
        <taxon>Hexapoda</taxon>
        <taxon>Insecta</taxon>
        <taxon>Pterygota</taxon>
        <taxon>Neoptera</taxon>
        <taxon>Polyneoptera</taxon>
        <taxon>Phasmatodea</taxon>
        <taxon>Verophasmatodea</taxon>
        <taxon>Anareolatae</taxon>
        <taxon>Phasmatidae</taxon>
        <taxon>Eurycanthinae</taxon>
        <taxon>Dryococelus</taxon>
    </lineage>
</organism>
<dbReference type="InterPro" id="IPR000477">
    <property type="entry name" value="RT_dom"/>
</dbReference>
<sequence>MTDTLTRLIGQICFVYSDNITVFSKTAEEHSQDLKLVFVRPRSVNFKLKPEKCNFMLTTIKYLGHIIYEDGICPDEDKTVVIEYLAPKTFIGLVEYYCGFILNFAKVAQPLTELTKKDIVFEWNLERGHAFSELHEALCDKPILSSGTAMGAVLSQIVNGTERPNLLHFTSVEPS</sequence>